<gene>
    <name evidence="2" type="ORF">FV139_13820</name>
</gene>
<dbReference type="EMBL" id="VRZA01000004">
    <property type="protein sequence ID" value="TXS93023.1"/>
    <property type="molecule type" value="Genomic_DNA"/>
</dbReference>
<dbReference type="RefSeq" id="WP_148069024.1">
    <property type="nucleotide sequence ID" value="NZ_VRZA01000004.1"/>
</dbReference>
<dbReference type="InterPro" id="IPR017087">
    <property type="entry name" value="UCP037004"/>
</dbReference>
<feature type="domain" description="DUF1722" evidence="1">
    <location>
        <begin position="203"/>
        <end position="319"/>
    </location>
</feature>
<accession>A0A5C8ZWS3</accession>
<dbReference type="PANTHER" id="PTHR30087:SF0">
    <property type="entry name" value="INNER MEMBRANE PROTEIN"/>
    <property type="match status" value="1"/>
</dbReference>
<evidence type="ECO:0000259" key="1">
    <source>
        <dbReference type="Pfam" id="PF08349"/>
    </source>
</evidence>
<dbReference type="PIRSF" id="PIRSF037004">
    <property type="entry name" value="UCP037004"/>
    <property type="match status" value="1"/>
</dbReference>
<reference evidence="2 3" key="1">
    <citation type="submission" date="2019-08" db="EMBL/GenBank/DDBJ databases">
        <title>Parahaliea maris sp. nov., isolated from the surface seawater.</title>
        <authorList>
            <person name="Liu Y."/>
        </authorList>
    </citation>
    <scope>NUCLEOTIDE SEQUENCE [LARGE SCALE GENOMIC DNA]</scope>
    <source>
        <strain evidence="2 3">HSLHS9</strain>
    </source>
</reference>
<proteinExistence type="predicted"/>
<sequence>MDGNPAMNDEVKAQRPPVGIGACLNGQAVRYDGQTKRPSGPVARLREAFDIRPFCPEVGIGMPVPRPPIHLVGSDAGQVRALDVASHTRDYTEQLADYARRVLERAPELCGYILVKNSPSCGYDRVKRHADNGHAVASDTQGIFASALHAIDPLLPLEDDGRLNDPGLRDSFVSRVFAYRDWRQLREQELSPAALIDFYSRYKYLVMAHSVGSYKQLGRMLASAGKQDLEALADEFIHAFMAALSERATLRSHSNVLFHLSGYLKRDISDAERQRLRALIDEYRCGHVPLVVPVTMLRHHFANHHNPYIAQQAYLQPYPDQLGMRNQL</sequence>
<comment type="caution">
    <text evidence="2">The sequence shown here is derived from an EMBL/GenBank/DDBJ whole genome shotgun (WGS) entry which is preliminary data.</text>
</comment>
<protein>
    <submittedName>
        <fullName evidence="2">DUF1722 domain-containing protein</fullName>
    </submittedName>
</protein>
<dbReference type="AlphaFoldDB" id="A0A5C8ZWS3"/>
<dbReference type="Pfam" id="PF04463">
    <property type="entry name" value="2-thiour_desulf"/>
    <property type="match status" value="1"/>
</dbReference>
<name>A0A5C8ZWS3_9GAMM</name>
<keyword evidence="3" id="KW-1185">Reference proteome</keyword>
<dbReference type="Proteomes" id="UP000321039">
    <property type="component" value="Unassembled WGS sequence"/>
</dbReference>
<dbReference type="InterPro" id="IPR007553">
    <property type="entry name" value="2-thiour_desulf"/>
</dbReference>
<dbReference type="Pfam" id="PF08349">
    <property type="entry name" value="DUF1722"/>
    <property type="match status" value="1"/>
</dbReference>
<evidence type="ECO:0000313" key="3">
    <source>
        <dbReference type="Proteomes" id="UP000321039"/>
    </source>
</evidence>
<dbReference type="InterPro" id="IPR013560">
    <property type="entry name" value="DUF1722"/>
</dbReference>
<organism evidence="2 3">
    <name type="scientific">Parahaliea maris</name>
    <dbReference type="NCBI Taxonomy" id="2716870"/>
    <lineage>
        <taxon>Bacteria</taxon>
        <taxon>Pseudomonadati</taxon>
        <taxon>Pseudomonadota</taxon>
        <taxon>Gammaproteobacteria</taxon>
        <taxon>Cellvibrionales</taxon>
        <taxon>Halieaceae</taxon>
        <taxon>Parahaliea</taxon>
    </lineage>
</organism>
<evidence type="ECO:0000313" key="2">
    <source>
        <dbReference type="EMBL" id="TXS93023.1"/>
    </source>
</evidence>
<dbReference type="PANTHER" id="PTHR30087">
    <property type="entry name" value="INNER MEMBRANE PROTEIN"/>
    <property type="match status" value="1"/>
</dbReference>